<evidence type="ECO:0000256" key="4">
    <source>
        <dbReference type="ARBA" id="ARBA00022989"/>
    </source>
</evidence>
<evidence type="ECO:0000256" key="1">
    <source>
        <dbReference type="ARBA" id="ARBA00004651"/>
    </source>
</evidence>
<feature type="transmembrane region" description="Helical" evidence="6">
    <location>
        <begin position="64"/>
        <end position="84"/>
    </location>
</feature>
<evidence type="ECO:0000256" key="3">
    <source>
        <dbReference type="ARBA" id="ARBA00022692"/>
    </source>
</evidence>
<keyword evidence="8" id="KW-1185">Reference proteome</keyword>
<name>A0ABT6X911_9BURK</name>
<gene>
    <name evidence="7" type="ORF">QLQ16_12355</name>
</gene>
<dbReference type="Pfam" id="PF03788">
    <property type="entry name" value="LrgA"/>
    <property type="match status" value="1"/>
</dbReference>
<keyword evidence="3 6" id="KW-0812">Transmembrane</keyword>
<dbReference type="InterPro" id="IPR005538">
    <property type="entry name" value="LrgA/CidA"/>
</dbReference>
<evidence type="ECO:0000256" key="2">
    <source>
        <dbReference type="ARBA" id="ARBA00022475"/>
    </source>
</evidence>
<feature type="transmembrane region" description="Helical" evidence="6">
    <location>
        <begin position="90"/>
        <end position="112"/>
    </location>
</feature>
<dbReference type="Proteomes" id="UP001431902">
    <property type="component" value="Unassembled WGS sequence"/>
</dbReference>
<keyword evidence="4 6" id="KW-1133">Transmembrane helix</keyword>
<sequence length="125" mass="13401">MKRNFSILVGLLALVGLKLLGDALSQRLGVRVPGNFWGFLALWVFLHFRQVAPTALAGASAFLLNHLTLFLLPSLVAAVVGLRWAPREMALLLVGGLPVTLFMAAACGLLIATLQCTPRKSNHDA</sequence>
<feature type="transmembrane region" description="Helical" evidence="6">
    <location>
        <begin position="35"/>
        <end position="52"/>
    </location>
</feature>
<evidence type="ECO:0000256" key="6">
    <source>
        <dbReference type="SAM" id="Phobius"/>
    </source>
</evidence>
<comment type="caution">
    <text evidence="7">The sequence shown here is derived from an EMBL/GenBank/DDBJ whole genome shotgun (WGS) entry which is preliminary data.</text>
</comment>
<dbReference type="PANTHER" id="PTHR33931">
    <property type="entry name" value="HOLIN-LIKE PROTEIN CIDA-RELATED"/>
    <property type="match status" value="1"/>
</dbReference>
<dbReference type="RefSeq" id="WP_283224970.1">
    <property type="nucleotide sequence ID" value="NZ_JASGBH010000009.1"/>
</dbReference>
<dbReference type="PANTHER" id="PTHR33931:SF2">
    <property type="entry name" value="HOLIN-LIKE PROTEIN CIDA"/>
    <property type="match status" value="1"/>
</dbReference>
<dbReference type="EMBL" id="JASGBH010000009">
    <property type="protein sequence ID" value="MDI9234623.1"/>
    <property type="molecule type" value="Genomic_DNA"/>
</dbReference>
<organism evidence="7 8">
    <name type="scientific">Limnohabitans lacus</name>
    <dbReference type="NCBI Taxonomy" id="3045173"/>
    <lineage>
        <taxon>Bacteria</taxon>
        <taxon>Pseudomonadati</taxon>
        <taxon>Pseudomonadota</taxon>
        <taxon>Betaproteobacteria</taxon>
        <taxon>Burkholderiales</taxon>
        <taxon>Comamonadaceae</taxon>
        <taxon>Limnohabitans</taxon>
    </lineage>
</organism>
<proteinExistence type="predicted"/>
<keyword evidence="2" id="KW-1003">Cell membrane</keyword>
<comment type="subcellular location">
    <subcellularLocation>
        <location evidence="1">Cell membrane</location>
        <topology evidence="1">Multi-pass membrane protein</topology>
    </subcellularLocation>
</comment>
<evidence type="ECO:0000256" key="5">
    <source>
        <dbReference type="ARBA" id="ARBA00023136"/>
    </source>
</evidence>
<keyword evidence="5 6" id="KW-0472">Membrane</keyword>
<accession>A0ABT6X911</accession>
<evidence type="ECO:0000313" key="8">
    <source>
        <dbReference type="Proteomes" id="UP001431902"/>
    </source>
</evidence>
<evidence type="ECO:0000313" key="7">
    <source>
        <dbReference type="EMBL" id="MDI9234623.1"/>
    </source>
</evidence>
<protein>
    <submittedName>
        <fullName evidence="7">CidA/LrgA family protein</fullName>
    </submittedName>
</protein>
<reference evidence="7" key="1">
    <citation type="submission" date="2023-05" db="EMBL/GenBank/DDBJ databases">
        <title>Limnohabitans sp. strain HM2-2 Genome sequencing and assembly.</title>
        <authorList>
            <person name="Jung Y."/>
        </authorList>
    </citation>
    <scope>NUCLEOTIDE SEQUENCE</scope>
    <source>
        <strain evidence="7">HM2-2</strain>
    </source>
</reference>